<keyword evidence="3" id="KW-1185">Reference proteome</keyword>
<reference evidence="2 3" key="1">
    <citation type="submission" date="2018-10" db="EMBL/GenBank/DDBJ databases">
        <title>Sinomicrobium pectinilyticum sp. nov., a pectinase-producing bacterium isolated from alkaline and saline soil, and emended description of the genus Sinomicrobium.</title>
        <authorList>
            <person name="Cheng B."/>
            <person name="Li C."/>
            <person name="Lai Q."/>
            <person name="Du M."/>
            <person name="Shao Z."/>
            <person name="Xu P."/>
            <person name="Yang C."/>
        </authorList>
    </citation>
    <scope>NUCLEOTIDE SEQUENCE [LARGE SCALE GENOMIC DNA]</scope>
    <source>
        <strain evidence="2 3">5DNS001</strain>
    </source>
</reference>
<name>A0A3N0E4J0_SINP1</name>
<dbReference type="EMBL" id="RJTM01000109">
    <property type="protein sequence ID" value="RNL82761.1"/>
    <property type="molecule type" value="Genomic_DNA"/>
</dbReference>
<accession>A0A3N0E4J0</accession>
<keyword evidence="1" id="KW-0472">Membrane</keyword>
<evidence type="ECO:0000256" key="1">
    <source>
        <dbReference type="SAM" id="Phobius"/>
    </source>
</evidence>
<feature type="transmembrane region" description="Helical" evidence="1">
    <location>
        <begin position="21"/>
        <end position="48"/>
    </location>
</feature>
<evidence type="ECO:0000313" key="2">
    <source>
        <dbReference type="EMBL" id="RNL82761.1"/>
    </source>
</evidence>
<proteinExistence type="predicted"/>
<keyword evidence="1" id="KW-1133">Transmembrane helix</keyword>
<comment type="caution">
    <text evidence="2">The sequence shown here is derived from an EMBL/GenBank/DDBJ whole genome shotgun (WGS) entry which is preliminary data.</text>
</comment>
<dbReference type="Proteomes" id="UP000267469">
    <property type="component" value="Unassembled WGS sequence"/>
</dbReference>
<dbReference type="AlphaFoldDB" id="A0A3N0E4J0"/>
<evidence type="ECO:0000313" key="3">
    <source>
        <dbReference type="Proteomes" id="UP000267469"/>
    </source>
</evidence>
<gene>
    <name evidence="2" type="ORF">ED312_16580</name>
</gene>
<protein>
    <submittedName>
        <fullName evidence="2">Uncharacterized protein</fullName>
    </submittedName>
</protein>
<organism evidence="2 3">
    <name type="scientific">Sinomicrobium pectinilyticum</name>
    <dbReference type="NCBI Taxonomy" id="1084421"/>
    <lineage>
        <taxon>Bacteria</taxon>
        <taxon>Pseudomonadati</taxon>
        <taxon>Bacteroidota</taxon>
        <taxon>Flavobacteriia</taxon>
        <taxon>Flavobacteriales</taxon>
        <taxon>Flavobacteriaceae</taxon>
        <taxon>Sinomicrobium</taxon>
    </lineage>
</organism>
<sequence>MRYFFIRIFRISSVRKKENIVLVKMLMGMTLIIKAPSDFRFVIFYPFFGKNEKNTSPVLSVSNL</sequence>
<keyword evidence="1" id="KW-0812">Transmembrane</keyword>